<accession>D1C2W0</accession>
<dbReference type="Pfam" id="PF22725">
    <property type="entry name" value="GFO_IDH_MocA_C3"/>
    <property type="match status" value="1"/>
</dbReference>
<dbReference type="SUPFAM" id="SSF55347">
    <property type="entry name" value="Glyceraldehyde-3-phosphate dehydrogenase-like, C-terminal domain"/>
    <property type="match status" value="1"/>
</dbReference>
<dbReference type="Gene3D" id="3.30.360.10">
    <property type="entry name" value="Dihydrodipicolinate Reductase, domain 2"/>
    <property type="match status" value="1"/>
</dbReference>
<dbReference type="PANTHER" id="PTHR43377">
    <property type="entry name" value="BILIVERDIN REDUCTASE A"/>
    <property type="match status" value="1"/>
</dbReference>
<dbReference type="KEGG" id="sti:Sthe_1141"/>
<protein>
    <submittedName>
        <fullName evidence="3">Oxidoreductase domain protein</fullName>
    </submittedName>
</protein>
<feature type="domain" description="GFO/IDH/MocA-like oxidoreductase" evidence="2">
    <location>
        <begin position="132"/>
        <end position="241"/>
    </location>
</feature>
<dbReference type="Gene3D" id="3.40.50.720">
    <property type="entry name" value="NAD(P)-binding Rossmann-like Domain"/>
    <property type="match status" value="1"/>
</dbReference>
<keyword evidence="4" id="KW-1185">Reference proteome</keyword>
<dbReference type="InParanoid" id="D1C2W0"/>
<dbReference type="OrthoDB" id="9783105at2"/>
<proteinExistence type="predicted"/>
<gene>
    <name evidence="3" type="ordered locus">Sthe_1141</name>
</gene>
<evidence type="ECO:0000259" key="1">
    <source>
        <dbReference type="Pfam" id="PF01408"/>
    </source>
</evidence>
<feature type="domain" description="Gfo/Idh/MocA-like oxidoreductase N-terminal" evidence="1">
    <location>
        <begin position="6"/>
        <end position="124"/>
    </location>
</feature>
<dbReference type="eggNOG" id="COG0673">
    <property type="taxonomic scope" value="Bacteria"/>
</dbReference>
<dbReference type="PANTHER" id="PTHR43377:SF6">
    <property type="entry name" value="GFO_IDH_MOCA-LIKE OXIDOREDUCTASE N-TERMINAL DOMAIN-CONTAINING PROTEIN"/>
    <property type="match status" value="1"/>
</dbReference>
<evidence type="ECO:0000313" key="3">
    <source>
        <dbReference type="EMBL" id="ACZ38577.1"/>
    </source>
</evidence>
<dbReference type="Pfam" id="PF01408">
    <property type="entry name" value="GFO_IDH_MocA"/>
    <property type="match status" value="1"/>
</dbReference>
<dbReference type="SUPFAM" id="SSF51735">
    <property type="entry name" value="NAD(P)-binding Rossmann-fold domains"/>
    <property type="match status" value="1"/>
</dbReference>
<sequence length="359" mass="39623">MVEQVGIAVLGCGYWGVNYVRVFNEIPETRVVVACDQRPERVREIAQRYPGVAVTTDVAEALATPGVDAVVVCTEATSHHRVARECLRAGKHVLVEKPIATTGEDAGDLIAAAAARKLTLMVGHTFLYNAGVQRVKEYIDRRELGRIYYLYARRTNLGPIRRDVNALWDLAPHDISIFNYFMGTAPLWVSAVGSRALRNGREDVGFIVLGYPDNVLGQIHVSWADPHKVREVVVVGSDKRIVFNDLQTMEQVRVFEKGVAPLMQNGEGYSGDQLVVRDGDIISPSIQPREPLKTLASHFADCVIHGRRPLTDGDAGRDVVRVLEAVDKSMAMRGTPVELVSTEESLYVYPAESASHPLR</sequence>
<dbReference type="RefSeq" id="WP_012871624.1">
    <property type="nucleotide sequence ID" value="NC_013523.1"/>
</dbReference>
<dbReference type="InterPro" id="IPR055170">
    <property type="entry name" value="GFO_IDH_MocA-like_dom"/>
</dbReference>
<dbReference type="EMBL" id="CP001823">
    <property type="protein sequence ID" value="ACZ38577.1"/>
    <property type="molecule type" value="Genomic_DNA"/>
</dbReference>
<dbReference type="GO" id="GO:0000166">
    <property type="term" value="F:nucleotide binding"/>
    <property type="evidence" value="ECO:0007669"/>
    <property type="project" value="InterPro"/>
</dbReference>
<dbReference type="InterPro" id="IPR036291">
    <property type="entry name" value="NAD(P)-bd_dom_sf"/>
</dbReference>
<dbReference type="InterPro" id="IPR051450">
    <property type="entry name" value="Gfo/Idh/MocA_Oxidoreductases"/>
</dbReference>
<organism evidence="3 4">
    <name type="scientific">Sphaerobacter thermophilus (strain ATCC 49802 / DSM 20745 / KCCM 41009 / NCIMB 13125 / S 6022)</name>
    <dbReference type="NCBI Taxonomy" id="479434"/>
    <lineage>
        <taxon>Bacteria</taxon>
        <taxon>Pseudomonadati</taxon>
        <taxon>Thermomicrobiota</taxon>
        <taxon>Thermomicrobia</taxon>
        <taxon>Sphaerobacterales</taxon>
        <taxon>Sphaerobacterineae</taxon>
        <taxon>Sphaerobacteraceae</taxon>
        <taxon>Sphaerobacter</taxon>
    </lineage>
</organism>
<dbReference type="STRING" id="479434.Sthe_1141"/>
<reference evidence="3 4" key="2">
    <citation type="journal article" date="2010" name="Stand. Genomic Sci.">
        <title>Complete genome sequence of Desulfohalobium retbaense type strain (HR(100)).</title>
        <authorList>
            <person name="Spring S."/>
            <person name="Nolan M."/>
            <person name="Lapidus A."/>
            <person name="Glavina Del Rio T."/>
            <person name="Copeland A."/>
            <person name="Tice H."/>
            <person name="Cheng J.F."/>
            <person name="Lucas S."/>
            <person name="Land M."/>
            <person name="Chen F."/>
            <person name="Bruce D."/>
            <person name="Goodwin L."/>
            <person name="Pitluck S."/>
            <person name="Ivanova N."/>
            <person name="Mavromatis K."/>
            <person name="Mikhailova N."/>
            <person name="Pati A."/>
            <person name="Chen A."/>
            <person name="Palaniappan K."/>
            <person name="Hauser L."/>
            <person name="Chang Y.J."/>
            <person name="Jeffries C.D."/>
            <person name="Munk C."/>
            <person name="Kiss H."/>
            <person name="Chain P."/>
            <person name="Han C."/>
            <person name="Brettin T."/>
            <person name="Detter J.C."/>
            <person name="Schuler E."/>
            <person name="Goker M."/>
            <person name="Rohde M."/>
            <person name="Bristow J."/>
            <person name="Eisen J.A."/>
            <person name="Markowitz V."/>
            <person name="Hugenholtz P."/>
            <person name="Kyrpides N.C."/>
            <person name="Klenk H.P."/>
        </authorList>
    </citation>
    <scope>NUCLEOTIDE SEQUENCE [LARGE SCALE GENOMIC DNA]</scope>
    <source>
        <strain evidence="4">ATCC 49802 / DSM 20745 / S 6022</strain>
    </source>
</reference>
<evidence type="ECO:0000313" key="4">
    <source>
        <dbReference type="Proteomes" id="UP000002027"/>
    </source>
</evidence>
<reference evidence="4" key="1">
    <citation type="submission" date="2009-11" db="EMBL/GenBank/DDBJ databases">
        <title>The complete chromosome 1 of Sphaerobacter thermophilus DSM 20745.</title>
        <authorList>
            <person name="Lucas S."/>
            <person name="Copeland A."/>
            <person name="Lapidus A."/>
            <person name="Glavina del Rio T."/>
            <person name="Dalin E."/>
            <person name="Tice H."/>
            <person name="Bruce D."/>
            <person name="Goodwin L."/>
            <person name="Pitluck S."/>
            <person name="Kyrpides N."/>
            <person name="Mavromatis K."/>
            <person name="Ivanova N."/>
            <person name="Mikhailova N."/>
            <person name="LaButti K.M."/>
            <person name="Clum A."/>
            <person name="Sun H.I."/>
            <person name="Brettin T."/>
            <person name="Detter J.C."/>
            <person name="Han C."/>
            <person name="Larimer F."/>
            <person name="Land M."/>
            <person name="Hauser L."/>
            <person name="Markowitz V."/>
            <person name="Cheng J.F."/>
            <person name="Hugenholtz P."/>
            <person name="Woyke T."/>
            <person name="Wu D."/>
            <person name="Steenblock K."/>
            <person name="Schneider S."/>
            <person name="Pukall R."/>
            <person name="Goeker M."/>
            <person name="Klenk H.P."/>
            <person name="Eisen J.A."/>
        </authorList>
    </citation>
    <scope>NUCLEOTIDE SEQUENCE [LARGE SCALE GENOMIC DNA]</scope>
    <source>
        <strain evidence="4">ATCC 49802 / DSM 20745 / S 6022</strain>
    </source>
</reference>
<dbReference type="HOGENOM" id="CLU_023194_10_2_0"/>
<dbReference type="Proteomes" id="UP000002027">
    <property type="component" value="Chromosome 1"/>
</dbReference>
<name>D1C2W0_SPHTD</name>
<evidence type="ECO:0000259" key="2">
    <source>
        <dbReference type="Pfam" id="PF22725"/>
    </source>
</evidence>
<dbReference type="InterPro" id="IPR000683">
    <property type="entry name" value="Gfo/Idh/MocA-like_OxRdtase_N"/>
</dbReference>
<dbReference type="AlphaFoldDB" id="D1C2W0"/>